<dbReference type="OrthoDB" id="415724at2759"/>
<evidence type="ECO:0000313" key="8">
    <source>
        <dbReference type="EMBL" id="RDX76466.1"/>
    </source>
</evidence>
<feature type="domain" description="Reverse transcriptase RNase H-like" evidence="7">
    <location>
        <begin position="180"/>
        <end position="262"/>
    </location>
</feature>
<name>A0A371FDV3_MUCPR</name>
<sequence>MLDDLMDQLQGAIVFFKIDFVKTAFMMHYEYYKYVVMPFGVTNAPTVCMDYMIRIFHPFFGQEHEDHLRVMLEVLKKKELYAKLSSEFLLEKVNFLRHVISVEGIVVDPAKVEVRLRIVKESKSFVGLARYYRRFIESFSKIAATLTQLTRKDHLRLDESFFQELKKRLTTSLVFILPYPSKFFEVYYDYSYYGLGCVLMQERKVVPYLHKKNYPTHDLELVVVVFVLMFTMFSDHKSLKYLFDKKGLNMRQRRWIKFLKDYDFELMYHPRKANIVVDALSRKIMCVSVLIVKELELRLKYVDDHMSCGIIIVSSGFLEEVKKKQLED</sequence>
<evidence type="ECO:0000256" key="1">
    <source>
        <dbReference type="ARBA" id="ARBA00022679"/>
    </source>
</evidence>
<evidence type="ECO:0000313" key="9">
    <source>
        <dbReference type="Proteomes" id="UP000257109"/>
    </source>
</evidence>
<gene>
    <name evidence="8" type="primary">pol</name>
    <name evidence="8" type="ORF">CR513_43537</name>
</gene>
<keyword evidence="5" id="KW-0378">Hydrolase</keyword>
<dbReference type="AlphaFoldDB" id="A0A371FDV3"/>
<protein>
    <submittedName>
        <fullName evidence="8">Retrovirus-related Pol polyprotein from transposon opus</fullName>
    </submittedName>
</protein>
<dbReference type="GO" id="GO:0004519">
    <property type="term" value="F:endonuclease activity"/>
    <property type="evidence" value="ECO:0007669"/>
    <property type="project" value="UniProtKB-KW"/>
</dbReference>
<keyword evidence="1" id="KW-0808">Transferase</keyword>
<dbReference type="InterPro" id="IPR041373">
    <property type="entry name" value="RT_RNaseH"/>
</dbReference>
<feature type="non-terminal residue" evidence="8">
    <location>
        <position position="1"/>
    </location>
</feature>
<evidence type="ECO:0000256" key="2">
    <source>
        <dbReference type="ARBA" id="ARBA00022695"/>
    </source>
</evidence>
<dbReference type="GO" id="GO:0016787">
    <property type="term" value="F:hydrolase activity"/>
    <property type="evidence" value="ECO:0007669"/>
    <property type="project" value="UniProtKB-KW"/>
</dbReference>
<evidence type="ECO:0000256" key="4">
    <source>
        <dbReference type="ARBA" id="ARBA00022759"/>
    </source>
</evidence>
<evidence type="ECO:0000256" key="6">
    <source>
        <dbReference type="ARBA" id="ARBA00022918"/>
    </source>
</evidence>
<organism evidence="8 9">
    <name type="scientific">Mucuna pruriens</name>
    <name type="common">Velvet bean</name>
    <name type="synonym">Dolichos pruriens</name>
    <dbReference type="NCBI Taxonomy" id="157652"/>
    <lineage>
        <taxon>Eukaryota</taxon>
        <taxon>Viridiplantae</taxon>
        <taxon>Streptophyta</taxon>
        <taxon>Embryophyta</taxon>
        <taxon>Tracheophyta</taxon>
        <taxon>Spermatophyta</taxon>
        <taxon>Magnoliopsida</taxon>
        <taxon>eudicotyledons</taxon>
        <taxon>Gunneridae</taxon>
        <taxon>Pentapetalae</taxon>
        <taxon>rosids</taxon>
        <taxon>fabids</taxon>
        <taxon>Fabales</taxon>
        <taxon>Fabaceae</taxon>
        <taxon>Papilionoideae</taxon>
        <taxon>50 kb inversion clade</taxon>
        <taxon>NPAAA clade</taxon>
        <taxon>indigoferoid/millettioid clade</taxon>
        <taxon>Phaseoleae</taxon>
        <taxon>Mucuna</taxon>
    </lineage>
</organism>
<keyword evidence="9" id="KW-1185">Reference proteome</keyword>
<dbReference type="GO" id="GO:0003964">
    <property type="term" value="F:RNA-directed DNA polymerase activity"/>
    <property type="evidence" value="ECO:0007669"/>
    <property type="project" value="UniProtKB-KW"/>
</dbReference>
<keyword evidence="6" id="KW-0695">RNA-directed DNA polymerase</keyword>
<dbReference type="PANTHER" id="PTHR37984:SF5">
    <property type="entry name" value="PROTEIN NYNRIN-LIKE"/>
    <property type="match status" value="1"/>
</dbReference>
<dbReference type="InterPro" id="IPR043128">
    <property type="entry name" value="Rev_trsase/Diguanyl_cyclase"/>
</dbReference>
<dbReference type="SUPFAM" id="SSF56672">
    <property type="entry name" value="DNA/RNA polymerases"/>
    <property type="match status" value="1"/>
</dbReference>
<dbReference type="Proteomes" id="UP000257109">
    <property type="component" value="Unassembled WGS sequence"/>
</dbReference>
<accession>A0A371FDV3</accession>
<keyword evidence="2" id="KW-0548">Nucleotidyltransferase</keyword>
<evidence type="ECO:0000256" key="3">
    <source>
        <dbReference type="ARBA" id="ARBA00022722"/>
    </source>
</evidence>
<evidence type="ECO:0000259" key="7">
    <source>
        <dbReference type="Pfam" id="PF17917"/>
    </source>
</evidence>
<evidence type="ECO:0000256" key="5">
    <source>
        <dbReference type="ARBA" id="ARBA00022801"/>
    </source>
</evidence>
<reference evidence="8" key="1">
    <citation type="submission" date="2018-05" db="EMBL/GenBank/DDBJ databases">
        <title>Draft genome of Mucuna pruriens seed.</title>
        <authorList>
            <person name="Nnadi N.E."/>
            <person name="Vos R."/>
            <person name="Hasami M.H."/>
            <person name="Devisetty U.K."/>
            <person name="Aguiy J.C."/>
        </authorList>
    </citation>
    <scope>NUCLEOTIDE SEQUENCE [LARGE SCALE GENOMIC DNA]</scope>
    <source>
        <strain evidence="8">JCA_2017</strain>
    </source>
</reference>
<dbReference type="Gene3D" id="3.30.70.270">
    <property type="match status" value="2"/>
</dbReference>
<dbReference type="EMBL" id="QJKJ01009498">
    <property type="protein sequence ID" value="RDX76466.1"/>
    <property type="molecule type" value="Genomic_DNA"/>
</dbReference>
<dbReference type="InterPro" id="IPR050951">
    <property type="entry name" value="Retrovirus_Pol_polyprotein"/>
</dbReference>
<dbReference type="Pfam" id="PF17917">
    <property type="entry name" value="RT_RNaseH"/>
    <property type="match status" value="1"/>
</dbReference>
<keyword evidence="3" id="KW-0540">Nuclease</keyword>
<keyword evidence="4" id="KW-0255">Endonuclease</keyword>
<dbReference type="PANTHER" id="PTHR37984">
    <property type="entry name" value="PROTEIN CBG26694"/>
    <property type="match status" value="1"/>
</dbReference>
<proteinExistence type="predicted"/>
<dbReference type="InterPro" id="IPR043502">
    <property type="entry name" value="DNA/RNA_pol_sf"/>
</dbReference>
<comment type="caution">
    <text evidence="8">The sequence shown here is derived from an EMBL/GenBank/DDBJ whole genome shotgun (WGS) entry which is preliminary data.</text>
</comment>